<protein>
    <recommendedName>
        <fullName evidence="2">YMC020W-like alpha/beta hydrolase domain-containing protein</fullName>
    </recommendedName>
</protein>
<organism evidence="3 4">
    <name type="scientific">Phyllosticta citrichinensis</name>
    <dbReference type="NCBI Taxonomy" id="1130410"/>
    <lineage>
        <taxon>Eukaryota</taxon>
        <taxon>Fungi</taxon>
        <taxon>Dikarya</taxon>
        <taxon>Ascomycota</taxon>
        <taxon>Pezizomycotina</taxon>
        <taxon>Dothideomycetes</taxon>
        <taxon>Dothideomycetes incertae sedis</taxon>
        <taxon>Botryosphaeriales</taxon>
        <taxon>Phyllostictaceae</taxon>
        <taxon>Phyllosticta</taxon>
    </lineage>
</organism>
<feature type="region of interest" description="Disordered" evidence="1">
    <location>
        <begin position="20"/>
        <end position="249"/>
    </location>
</feature>
<evidence type="ECO:0000259" key="2">
    <source>
        <dbReference type="Pfam" id="PF26147"/>
    </source>
</evidence>
<comment type="caution">
    <text evidence="3">The sequence shown here is derived from an EMBL/GenBank/DDBJ whole genome shotgun (WGS) entry which is preliminary data.</text>
</comment>
<feature type="domain" description="YMC020W-like alpha/beta hydrolase" evidence="2">
    <location>
        <begin position="554"/>
        <end position="910"/>
    </location>
</feature>
<feature type="compositionally biased region" description="Polar residues" evidence="1">
    <location>
        <begin position="146"/>
        <end position="160"/>
    </location>
</feature>
<sequence length="951" mass="103815">MTQSRSSCTTRQCYLTIISSHADRTHPRSNLLKRVYDRLPMGPRKKVKPSTTGPAPDDASAPGTPAPQASDHIDAEQSSPARQLTNVETKANSKSTTPTAAQCESSPTPGLAPRKSWYSTGTWRAKAAPIAQVAKESISSAAGRVTSDSSEAGNQESGPSTPARLLSSNRRNSSKSTAIAASTTKIHAISDRPNDSSTSLASEPKDAMSGRDVDPPLPPDPVKEDDKMAQTAAEAPEKTQQLSGNRASSYMSSVKGWYGWWSRPDGYPDAKDVKTAEEANGAEIEAAKATSLPGVTPVDETPDPPKQMEEVSKDVPAKLDDEPTKNVSKGHQRGTPSKSWFWLWSSQQNAEQSPEATEPAVEPPKDTPEVNENADNAEQTEQEPTQETREMQEAAQERIQEAPEENKPIHQEPPKKSAGWAFWSRSQPKDFDQSDAASTHKQIGELAVADTPSQSHPEAAQFNEHRDEPPKGPKQTALKSIRGSLRGRGRGKSKQIDSRPETPVKAIQPEGANTTPKPGDEPKAEQKATEASPATKKQAQKAQPQAQANLNLLLPEFKSTYRMAAAPSYWDKIRHYFLGGHEPESPHLHIAKEPPKVRKALAIGVHGYFPAAILQRVLGPPTGTSIRFANAAAEAVERWTLSQGYRCETEKIALEGEGFVGDRVDTLWKLLLNWIDHIRHADFILVACHSQGVPVAIMLVAKLIQFGCVNAARIGVCAMAGVNLGPFPEYRSRFFGGSAGELFEFSRPNSTVSQKYQGALRVVLNYGVRIVYVGSIDDQLVSLESSTFSNISHPYIYRAVFVDGRIHAPDFITHLVGFVLKLRNLGLPDHGLIRELSPALAGSLYSGEGHSRIYDDPNVYALAVQHALHTTSLPANTNPSLIVKDYDGVGTVGSNPYFLPWAMRGLLEEDFVRKELSSEVEDLLALFESWKPITKPLKDIRFRLEAVRSKL</sequence>
<feature type="compositionally biased region" description="Low complexity" evidence="1">
    <location>
        <begin position="164"/>
        <end position="187"/>
    </location>
</feature>
<feature type="compositionally biased region" description="Polar residues" evidence="1">
    <location>
        <begin position="325"/>
        <end position="355"/>
    </location>
</feature>
<gene>
    <name evidence="3" type="ORF">IWX90DRAFT_236768</name>
</gene>
<feature type="compositionally biased region" description="Polar residues" evidence="1">
    <location>
        <begin position="238"/>
        <end position="249"/>
    </location>
</feature>
<feature type="compositionally biased region" description="Basic and acidic residues" evidence="1">
    <location>
        <begin position="203"/>
        <end position="214"/>
    </location>
</feature>
<dbReference type="Pfam" id="PF26147">
    <property type="entry name" value="AB_HYDROLASE_YMC0-YMC35"/>
    <property type="match status" value="1"/>
</dbReference>
<evidence type="ECO:0000313" key="3">
    <source>
        <dbReference type="EMBL" id="KAK8163687.1"/>
    </source>
</evidence>
<keyword evidence="4" id="KW-1185">Reference proteome</keyword>
<dbReference type="PANTHER" id="PTHR47349:SF1">
    <property type="entry name" value="AER328WP"/>
    <property type="match status" value="1"/>
</dbReference>
<dbReference type="Proteomes" id="UP001456524">
    <property type="component" value="Unassembled WGS sequence"/>
</dbReference>
<feature type="compositionally biased region" description="Basic and acidic residues" evidence="1">
    <location>
        <begin position="386"/>
        <end position="415"/>
    </location>
</feature>
<feature type="compositionally biased region" description="Basic and acidic residues" evidence="1">
    <location>
        <begin position="306"/>
        <end position="324"/>
    </location>
</feature>
<name>A0ABR1XPS4_9PEZI</name>
<feature type="compositionally biased region" description="Polar residues" evidence="1">
    <location>
        <begin position="76"/>
        <end position="108"/>
    </location>
</feature>
<feature type="compositionally biased region" description="Basic and acidic residues" evidence="1">
    <location>
        <begin position="266"/>
        <end position="277"/>
    </location>
</feature>
<feature type="compositionally biased region" description="Low complexity" evidence="1">
    <location>
        <begin position="278"/>
        <end position="289"/>
    </location>
</feature>
<dbReference type="PANTHER" id="PTHR47349">
    <property type="entry name" value="CHROMOSOME 8, WHOLE GENOME SHOTGUN SEQUENCE"/>
    <property type="match status" value="1"/>
</dbReference>
<reference evidence="3 4" key="1">
    <citation type="journal article" date="2022" name="G3 (Bethesda)">
        <title>Enemy or ally: a genomic approach to elucidate the lifestyle of Phyllosticta citrichinaensis.</title>
        <authorList>
            <person name="Buijs V.A."/>
            <person name="Groenewald J.Z."/>
            <person name="Haridas S."/>
            <person name="LaButti K.M."/>
            <person name="Lipzen A."/>
            <person name="Martin F.M."/>
            <person name="Barry K."/>
            <person name="Grigoriev I.V."/>
            <person name="Crous P.W."/>
            <person name="Seidl M.F."/>
        </authorList>
    </citation>
    <scope>NUCLEOTIDE SEQUENCE [LARGE SCALE GENOMIC DNA]</scope>
    <source>
        <strain evidence="3 4">CBS 129764</strain>
    </source>
</reference>
<dbReference type="InterPro" id="IPR058933">
    <property type="entry name" value="YMC020W-like_ab_hydrolase"/>
</dbReference>
<proteinExistence type="predicted"/>
<accession>A0ABR1XPS4</accession>
<feature type="compositionally biased region" description="Basic and acidic residues" evidence="1">
    <location>
        <begin position="518"/>
        <end position="528"/>
    </location>
</feature>
<dbReference type="InterPro" id="IPR058934">
    <property type="entry name" value="YMC020W-like"/>
</dbReference>
<evidence type="ECO:0000313" key="4">
    <source>
        <dbReference type="Proteomes" id="UP001456524"/>
    </source>
</evidence>
<evidence type="ECO:0000256" key="1">
    <source>
        <dbReference type="SAM" id="MobiDB-lite"/>
    </source>
</evidence>
<feature type="region of interest" description="Disordered" evidence="1">
    <location>
        <begin position="261"/>
        <end position="544"/>
    </location>
</feature>
<dbReference type="EMBL" id="JBBWUH010000006">
    <property type="protein sequence ID" value="KAK8163687.1"/>
    <property type="molecule type" value="Genomic_DNA"/>
</dbReference>